<evidence type="ECO:0000256" key="1">
    <source>
        <dbReference type="SAM" id="MobiDB-lite"/>
    </source>
</evidence>
<gene>
    <name evidence="2" type="ORF">SCLAV_p1188</name>
</gene>
<dbReference type="InterPro" id="IPR006521">
    <property type="entry name" value="Tail_protein_I"/>
</dbReference>
<feature type="compositionally biased region" description="Low complexity" evidence="1">
    <location>
        <begin position="1"/>
        <end position="22"/>
    </location>
</feature>
<protein>
    <submittedName>
        <fullName evidence="2">Putative secreted protein</fullName>
    </submittedName>
</protein>
<sequence>MRGVETARTAGTTDTAGTARGTLPGLASAHPLGERLPAVYAEDELAQRFVSGLDVVLAPLFNVLDCLEAYFTPSLAPEDFVDWLADWVGPELDGSEPLEARRRAVASAVALHRLRGTVEGLARTVRQAFGARPEIVESGGAVWSARPLGPFPGHPVASLLVRLTVPEPERVDRYRLHAVVAAARPAHLPFTVEVLPSDPAGPAGPARPTDSSPPSLPPSPLPEGH</sequence>
<feature type="region of interest" description="Disordered" evidence="1">
    <location>
        <begin position="193"/>
        <end position="225"/>
    </location>
</feature>
<evidence type="ECO:0000313" key="2">
    <source>
        <dbReference type="EMBL" id="EFG04674.2"/>
    </source>
</evidence>
<evidence type="ECO:0000313" key="3">
    <source>
        <dbReference type="Proteomes" id="UP000002357"/>
    </source>
</evidence>
<accession>D5SL81</accession>
<reference evidence="2 3" key="1">
    <citation type="journal article" date="2010" name="Genome Biol. Evol.">
        <title>The sequence of a 1.8-mb bacterial linear plasmid reveals a rich evolutionary reservoir of secondary metabolic pathways.</title>
        <authorList>
            <person name="Medema M.H."/>
            <person name="Trefzer A."/>
            <person name="Kovalchuk A."/>
            <person name="van den Berg M."/>
            <person name="Mueller U."/>
            <person name="Heijne W."/>
            <person name="Wu L."/>
            <person name="Alam M.T."/>
            <person name="Ronning C.M."/>
            <person name="Nierman W.C."/>
            <person name="Bovenberg R.A.L."/>
            <person name="Breitling R."/>
            <person name="Takano E."/>
        </authorList>
    </citation>
    <scope>NUCLEOTIDE SEQUENCE [LARGE SCALE GENOMIC DNA]</scope>
    <source>
        <strain evidence="2">ATCC 27064</strain>
        <plasmid evidence="2 3">pSCL4</plasmid>
    </source>
</reference>
<keyword evidence="3" id="KW-1185">Reference proteome</keyword>
<name>D5SL81_STRCL</name>
<dbReference type="Pfam" id="PF09684">
    <property type="entry name" value="Tail_P2_I"/>
    <property type="match status" value="1"/>
</dbReference>
<dbReference type="AlphaFoldDB" id="D5SL81"/>
<organism evidence="2 3">
    <name type="scientific">Streptomyces clavuligerus</name>
    <dbReference type="NCBI Taxonomy" id="1901"/>
    <lineage>
        <taxon>Bacteria</taxon>
        <taxon>Bacillati</taxon>
        <taxon>Actinomycetota</taxon>
        <taxon>Actinomycetes</taxon>
        <taxon>Kitasatosporales</taxon>
        <taxon>Streptomycetaceae</taxon>
        <taxon>Streptomyces</taxon>
    </lineage>
</organism>
<dbReference type="InterPro" id="IPR011748">
    <property type="entry name" value="Unchr_phage_tail-like"/>
</dbReference>
<dbReference type="EMBL" id="CM000914">
    <property type="protein sequence ID" value="EFG04674.2"/>
    <property type="molecule type" value="Genomic_DNA"/>
</dbReference>
<geneLocation type="plasmid" evidence="2 3">
    <name>pSCL4</name>
</geneLocation>
<proteinExistence type="predicted"/>
<feature type="compositionally biased region" description="Pro residues" evidence="1">
    <location>
        <begin position="214"/>
        <end position="225"/>
    </location>
</feature>
<dbReference type="Proteomes" id="UP000002357">
    <property type="component" value="Plasmid pSCL4"/>
</dbReference>
<feature type="region of interest" description="Disordered" evidence="1">
    <location>
        <begin position="1"/>
        <end position="25"/>
    </location>
</feature>
<dbReference type="KEGG" id="sclf:BB341_30020"/>
<dbReference type="eggNOG" id="COG4385">
    <property type="taxonomic scope" value="Bacteria"/>
</dbReference>
<keyword evidence="2" id="KW-0614">Plasmid</keyword>
<dbReference type="NCBIfam" id="TIGR02242">
    <property type="entry name" value="tail_TIGR02242"/>
    <property type="match status" value="1"/>
</dbReference>